<keyword evidence="3" id="KW-1185">Reference proteome</keyword>
<dbReference type="Proteomes" id="UP001162836">
    <property type="component" value="Unassembled WGS sequence"/>
</dbReference>
<dbReference type="Gene3D" id="1.10.1200.10">
    <property type="entry name" value="ACP-like"/>
    <property type="match status" value="1"/>
</dbReference>
<feature type="domain" description="Carrier" evidence="1">
    <location>
        <begin position="1"/>
        <end position="73"/>
    </location>
</feature>
<evidence type="ECO:0000313" key="2">
    <source>
        <dbReference type="EMBL" id="MCD4839429.1"/>
    </source>
</evidence>
<evidence type="ECO:0000313" key="3">
    <source>
        <dbReference type="Proteomes" id="UP001162836"/>
    </source>
</evidence>
<comment type="caution">
    <text evidence="2">The sequence shown here is derived from an EMBL/GenBank/DDBJ whole genome shotgun (WGS) entry which is preliminary data.</text>
</comment>
<dbReference type="Pfam" id="PF00550">
    <property type="entry name" value="PP-binding"/>
    <property type="match status" value="1"/>
</dbReference>
<protein>
    <submittedName>
        <fullName evidence="2">Phosphopantetheine-binding protein</fullName>
    </submittedName>
</protein>
<sequence>MTREQLRELIASYLEDEMDTIADDENLLYAGLNSMMIMSIVEELRKQGISVNFLDFLEQPTVEGWLEKIQTHSAV</sequence>
<name>A0ABS8QMB2_9BACI</name>
<dbReference type="InterPro" id="IPR009081">
    <property type="entry name" value="PP-bd_ACP"/>
</dbReference>
<dbReference type="EMBL" id="JAJODE010000030">
    <property type="protein sequence ID" value="MCD4839429.1"/>
    <property type="molecule type" value="Genomic_DNA"/>
</dbReference>
<gene>
    <name evidence="2" type="ORF">LRS37_11160</name>
</gene>
<evidence type="ECO:0000259" key="1">
    <source>
        <dbReference type="PROSITE" id="PS50075"/>
    </source>
</evidence>
<dbReference type="SUPFAM" id="SSF47336">
    <property type="entry name" value="ACP-like"/>
    <property type="match status" value="1"/>
</dbReference>
<reference evidence="2 3" key="1">
    <citation type="journal article" date="2023" name="Antonie Van Leeuwenhoek">
        <title>Unveiling the genomic potential of a novel thermostable glycoside hydrolases producing Neobacillus sedimentimangrovi UE25.</title>
        <authorList>
            <person name="Ejaz U."/>
            <person name="Saleem F."/>
            <person name="Rashid R."/>
            <person name="Hasan K.A."/>
            <person name="Syed M.N."/>
            <person name="Sohail M."/>
        </authorList>
    </citation>
    <scope>NUCLEOTIDE SEQUENCE [LARGE SCALE GENOMIC DNA]</scope>
    <source>
        <strain evidence="2 3">UE25</strain>
    </source>
</reference>
<organism evidence="2 3">
    <name type="scientific">Neobacillus sedimentimangrovi</name>
    <dbReference type="NCBI Taxonomy" id="2699460"/>
    <lineage>
        <taxon>Bacteria</taxon>
        <taxon>Bacillati</taxon>
        <taxon>Bacillota</taxon>
        <taxon>Bacilli</taxon>
        <taxon>Bacillales</taxon>
        <taxon>Bacillaceae</taxon>
        <taxon>Neobacillus</taxon>
    </lineage>
</organism>
<accession>A0ABS8QMB2</accession>
<dbReference type="PROSITE" id="PS50075">
    <property type="entry name" value="CARRIER"/>
    <property type="match status" value="1"/>
</dbReference>
<proteinExistence type="predicted"/>
<dbReference type="RefSeq" id="WP_231314963.1">
    <property type="nucleotide sequence ID" value="NZ_JAJODE010000030.1"/>
</dbReference>
<dbReference type="InterPro" id="IPR036736">
    <property type="entry name" value="ACP-like_sf"/>
</dbReference>